<reference evidence="2" key="1">
    <citation type="submission" date="2023-08" db="EMBL/GenBank/DDBJ databases">
        <authorList>
            <person name="Alioto T."/>
            <person name="Alioto T."/>
            <person name="Gomez Garrido J."/>
        </authorList>
    </citation>
    <scope>NUCLEOTIDE SEQUENCE</scope>
</reference>
<feature type="region of interest" description="Disordered" evidence="1">
    <location>
        <begin position="25"/>
        <end position="95"/>
    </location>
</feature>
<feature type="compositionally biased region" description="Basic and acidic residues" evidence="1">
    <location>
        <begin position="54"/>
        <end position="84"/>
    </location>
</feature>
<gene>
    <name evidence="2" type="ORF">XNOV1_A012745</name>
</gene>
<organism evidence="2 3">
    <name type="scientific">Xyrichtys novacula</name>
    <name type="common">Pearly razorfish</name>
    <name type="synonym">Hemipteronotus novacula</name>
    <dbReference type="NCBI Taxonomy" id="13765"/>
    <lineage>
        <taxon>Eukaryota</taxon>
        <taxon>Metazoa</taxon>
        <taxon>Chordata</taxon>
        <taxon>Craniata</taxon>
        <taxon>Vertebrata</taxon>
        <taxon>Euteleostomi</taxon>
        <taxon>Actinopterygii</taxon>
        <taxon>Neopterygii</taxon>
        <taxon>Teleostei</taxon>
        <taxon>Neoteleostei</taxon>
        <taxon>Acanthomorphata</taxon>
        <taxon>Eupercaria</taxon>
        <taxon>Labriformes</taxon>
        <taxon>Labridae</taxon>
        <taxon>Xyrichtys</taxon>
    </lineage>
</organism>
<feature type="compositionally biased region" description="Polar residues" evidence="1">
    <location>
        <begin position="85"/>
        <end position="95"/>
    </location>
</feature>
<dbReference type="EMBL" id="OY660883">
    <property type="protein sequence ID" value="CAJ1081798.1"/>
    <property type="molecule type" value="Genomic_DNA"/>
</dbReference>
<keyword evidence="3" id="KW-1185">Reference proteome</keyword>
<proteinExistence type="predicted"/>
<evidence type="ECO:0000313" key="2">
    <source>
        <dbReference type="EMBL" id="CAJ1081798.1"/>
    </source>
</evidence>
<evidence type="ECO:0000313" key="3">
    <source>
        <dbReference type="Proteomes" id="UP001178508"/>
    </source>
</evidence>
<dbReference type="Proteomes" id="UP001178508">
    <property type="component" value="Chromosome 20"/>
</dbReference>
<dbReference type="AlphaFoldDB" id="A0AAV1H7M9"/>
<evidence type="ECO:0000256" key="1">
    <source>
        <dbReference type="SAM" id="MobiDB-lite"/>
    </source>
</evidence>
<protein>
    <submittedName>
        <fullName evidence="2">Uncharacterized protein</fullName>
    </submittedName>
</protein>
<sequence>MESPTIKVVGGKSGRGDCLTGEKYVGGGGELAEEDNGDEMGGTRATGGMDEQAEERWSQQPEERCWERQGLEERGAMAETERATASRQPTTQGRI</sequence>
<accession>A0AAV1H7M9</accession>
<name>A0AAV1H7M9_XYRNO</name>